<gene>
    <name evidence="2" type="ORF">TeGR_g7155</name>
</gene>
<reference evidence="2 3" key="1">
    <citation type="journal article" date="2023" name="Commun. Biol.">
        <title>Genome analysis of Parmales, the sister group of diatoms, reveals the evolutionary specialization of diatoms from phago-mixotrophs to photoautotrophs.</title>
        <authorList>
            <person name="Ban H."/>
            <person name="Sato S."/>
            <person name="Yoshikawa S."/>
            <person name="Yamada K."/>
            <person name="Nakamura Y."/>
            <person name="Ichinomiya M."/>
            <person name="Sato N."/>
            <person name="Blanc-Mathieu R."/>
            <person name="Endo H."/>
            <person name="Kuwata A."/>
            <person name="Ogata H."/>
        </authorList>
    </citation>
    <scope>NUCLEOTIDE SEQUENCE [LARGE SCALE GENOMIC DNA]</scope>
</reference>
<evidence type="ECO:0000313" key="3">
    <source>
        <dbReference type="Proteomes" id="UP001165060"/>
    </source>
</evidence>
<comment type="caution">
    <text evidence="2">The sequence shown here is derived from an EMBL/GenBank/DDBJ whole genome shotgun (WGS) entry which is preliminary data.</text>
</comment>
<keyword evidence="3" id="KW-1185">Reference proteome</keyword>
<feature type="region of interest" description="Disordered" evidence="1">
    <location>
        <begin position="222"/>
        <end position="247"/>
    </location>
</feature>
<dbReference type="Proteomes" id="UP001165060">
    <property type="component" value="Unassembled WGS sequence"/>
</dbReference>
<sequence>MSASLHTQSSSTVYSYDRTLSLPSSDHQDHTFCGVSFSIATKPDAPCTQLQITSLSVRGALGRVSIYTTKQLIPHTDVYSDPSAWYRVHLSDNAASFRSYKALPFDEPVDLPPGCARGFYVHSEMQNDQAIVYDNVRSHTPSADVHVSVLPGLAHLSPTPFSSHGGFAWGGWRRNRVFVGKVDYGVKTVLWTKKNHLLFTKSFRVCASAAQRRSALLRRKRAESLVVGGRPPEPPLRPARQQQMRRT</sequence>
<evidence type="ECO:0000313" key="2">
    <source>
        <dbReference type="EMBL" id="GMI26313.1"/>
    </source>
</evidence>
<dbReference type="EMBL" id="BRYB01000251">
    <property type="protein sequence ID" value="GMI26313.1"/>
    <property type="molecule type" value="Genomic_DNA"/>
</dbReference>
<organism evidence="2 3">
    <name type="scientific">Tetraparma gracilis</name>
    <dbReference type="NCBI Taxonomy" id="2962635"/>
    <lineage>
        <taxon>Eukaryota</taxon>
        <taxon>Sar</taxon>
        <taxon>Stramenopiles</taxon>
        <taxon>Ochrophyta</taxon>
        <taxon>Bolidophyceae</taxon>
        <taxon>Parmales</taxon>
        <taxon>Triparmaceae</taxon>
        <taxon>Tetraparma</taxon>
    </lineage>
</organism>
<accession>A0ABQ6MHB1</accession>
<protein>
    <submittedName>
        <fullName evidence="2">Uncharacterized protein</fullName>
    </submittedName>
</protein>
<evidence type="ECO:0000256" key="1">
    <source>
        <dbReference type="SAM" id="MobiDB-lite"/>
    </source>
</evidence>
<name>A0ABQ6MHB1_9STRA</name>
<proteinExistence type="predicted"/>